<accession>A0A4Y1RKZ5</accession>
<protein>
    <submittedName>
        <fullName evidence="1">TRAF-like family protein</fullName>
    </submittedName>
</protein>
<name>A0A4Y1RKZ5_PRUDU</name>
<evidence type="ECO:0000313" key="1">
    <source>
        <dbReference type="EMBL" id="BBH04775.1"/>
    </source>
</evidence>
<dbReference type="AlphaFoldDB" id="A0A4Y1RKZ5"/>
<sequence length="77" mass="8651">MVSDIEFQFIGCFDILRKLNFGVFSDVSCLLPLPSSQLKVGYAEEDEEDVGNWKKKSISGDWKMLLSGGTLLQIIHI</sequence>
<organism evidence="1">
    <name type="scientific">Prunus dulcis</name>
    <name type="common">Almond</name>
    <name type="synonym">Amygdalus dulcis</name>
    <dbReference type="NCBI Taxonomy" id="3755"/>
    <lineage>
        <taxon>Eukaryota</taxon>
        <taxon>Viridiplantae</taxon>
        <taxon>Streptophyta</taxon>
        <taxon>Embryophyta</taxon>
        <taxon>Tracheophyta</taxon>
        <taxon>Spermatophyta</taxon>
        <taxon>Magnoliopsida</taxon>
        <taxon>eudicotyledons</taxon>
        <taxon>Gunneridae</taxon>
        <taxon>Pentapetalae</taxon>
        <taxon>rosids</taxon>
        <taxon>fabids</taxon>
        <taxon>Rosales</taxon>
        <taxon>Rosaceae</taxon>
        <taxon>Amygdaloideae</taxon>
        <taxon>Amygdaleae</taxon>
        <taxon>Prunus</taxon>
    </lineage>
</organism>
<proteinExistence type="predicted"/>
<dbReference type="EMBL" id="AP019302">
    <property type="protein sequence ID" value="BBH04775.1"/>
    <property type="molecule type" value="Genomic_DNA"/>
</dbReference>
<reference evidence="1" key="1">
    <citation type="journal article" date="2019" name="Science">
        <title>Mutation of a bHLH transcription factor allowed almond domestication.</title>
        <authorList>
            <person name="Sanchez-Perez R."/>
            <person name="Pavan S."/>
            <person name="Mazzeo R."/>
            <person name="Moldovan C."/>
            <person name="Aiese Cigliano R."/>
            <person name="Del Cueto J."/>
            <person name="Ricciardi F."/>
            <person name="Lotti C."/>
            <person name="Ricciardi L."/>
            <person name="Dicenta F."/>
            <person name="Lopez-Marques R.L."/>
            <person name="Lindberg Moller B."/>
        </authorList>
    </citation>
    <scope>NUCLEOTIDE SEQUENCE</scope>
</reference>
<gene>
    <name evidence="1" type="ORF">Prudu_016000</name>
</gene>